<dbReference type="InterPro" id="IPR018314">
    <property type="entry name" value="RsmB/NOL1/NOP2-like_CS"/>
</dbReference>
<feature type="binding site" evidence="7">
    <location>
        <position position="134"/>
    </location>
    <ligand>
        <name>S-adenosyl-L-methionine</name>
        <dbReference type="ChEBI" id="CHEBI:59789"/>
    </ligand>
</feature>
<dbReference type="Gene3D" id="3.30.70.1170">
    <property type="entry name" value="Sun protein, domain 3"/>
    <property type="match status" value="1"/>
</dbReference>
<dbReference type="PANTHER" id="PTHR22807:SF30">
    <property type="entry name" value="28S RRNA (CYTOSINE(4447)-C(5))-METHYLTRANSFERASE-RELATED"/>
    <property type="match status" value="1"/>
</dbReference>
<evidence type="ECO:0000313" key="10">
    <source>
        <dbReference type="Proteomes" id="UP000218387"/>
    </source>
</evidence>
<evidence type="ECO:0000256" key="2">
    <source>
        <dbReference type="ARBA" id="ARBA00022490"/>
    </source>
</evidence>
<feature type="binding site" evidence="7">
    <location>
        <begin position="110"/>
        <end position="116"/>
    </location>
    <ligand>
        <name>S-adenosyl-L-methionine</name>
        <dbReference type="ChEBI" id="CHEBI:59789"/>
    </ligand>
</feature>
<accession>A0A4P9CAV4</accession>
<dbReference type="PRINTS" id="PR02008">
    <property type="entry name" value="RCMTFAMILY"/>
</dbReference>
<dbReference type="GO" id="GO:0006396">
    <property type="term" value="P:RNA processing"/>
    <property type="evidence" value="ECO:0007669"/>
    <property type="project" value="InterPro"/>
</dbReference>
<gene>
    <name evidence="9" type="ORF">CPZ25_015120</name>
</gene>
<dbReference type="PROSITE" id="PS01153">
    <property type="entry name" value="NOL1_NOP2_SUN"/>
    <property type="match status" value="1"/>
</dbReference>
<dbReference type="Pfam" id="PF17126">
    <property type="entry name" value="RsmF_methylt_CI"/>
    <property type="match status" value="1"/>
</dbReference>
<name>A0A4P9CAV4_EUBML</name>
<evidence type="ECO:0000256" key="3">
    <source>
        <dbReference type="ARBA" id="ARBA00022603"/>
    </source>
</evidence>
<evidence type="ECO:0000256" key="7">
    <source>
        <dbReference type="PROSITE-ProRule" id="PRU01023"/>
    </source>
</evidence>
<keyword evidence="4 7" id="KW-0808">Transferase</keyword>
<dbReference type="GO" id="GO:0008757">
    <property type="term" value="F:S-adenosylmethionine-dependent methyltransferase activity"/>
    <property type="evidence" value="ECO:0007669"/>
    <property type="project" value="InterPro"/>
</dbReference>
<dbReference type="PANTHER" id="PTHR22807">
    <property type="entry name" value="NOP2 YEAST -RELATED NOL1/NOP2/FMU SUN DOMAIN-CONTAINING"/>
    <property type="match status" value="1"/>
</dbReference>
<feature type="domain" description="SAM-dependent MTase RsmB/NOP-type" evidence="8">
    <location>
        <begin position="1"/>
        <end position="302"/>
    </location>
</feature>
<dbReference type="KEGG" id="emt:CPZ25_015120"/>
<keyword evidence="6 7" id="KW-0694">RNA-binding</keyword>
<keyword evidence="2" id="KW-0963">Cytoplasm</keyword>
<dbReference type="GO" id="GO:0001510">
    <property type="term" value="P:RNA methylation"/>
    <property type="evidence" value="ECO:0007669"/>
    <property type="project" value="InterPro"/>
</dbReference>
<dbReference type="GO" id="GO:0003723">
    <property type="term" value="F:RNA binding"/>
    <property type="evidence" value="ECO:0007669"/>
    <property type="project" value="UniProtKB-UniRule"/>
</dbReference>
<sequence length="462" mass="52178">MQIPEAFKEKMRGLLSDEDYEKLMTSYDGTVNKGIRTNTLKCTPEEMAQKTPFELEPVDWCPTGYYIDSDIRPGKNPAYYAGLYYVQEPTAMTSAEALAPEPGDWVLDLCAAPGGKSTQLACKLEGQGLLVANELVNNRAEILASNVERMGVANALLFNEFPERLAARFHERFDKILVDAPCSGEGMFRKDNGAAEEWNPERVVNCAKRQLKILESVDKLLKPGGIVVYSTCTFSPEENEQVIEDFLGNNRYELMDIDLRGLDDRGRPEWSEKGTPALTKTLHVMPFHVRGEGHFIAKLRKTAACPLEEEPLKLKGKSRLKPAGRRDLDDYETFAKAYLNRRFGNLHLQGDQLYSLPEGITLRDIEGLKVLRPGIHLGALKKNRFEPSHTLAMVLRPEDFKTIYTVRDEEEAYTYLKGEPIIGTDLKGWVLVCFDKWPLGFGKASQGMIKNHFPKGLRIRKK</sequence>
<dbReference type="Pfam" id="PF17125">
    <property type="entry name" value="Methyltr_RsmF_N"/>
    <property type="match status" value="1"/>
</dbReference>
<dbReference type="InterPro" id="IPR023267">
    <property type="entry name" value="RCMT"/>
</dbReference>
<keyword evidence="10" id="KW-1185">Reference proteome</keyword>
<protein>
    <submittedName>
        <fullName evidence="9">NOL1/NOP2/sun family putative RNA methylase</fullName>
    </submittedName>
</protein>
<organism evidence="9 10">
    <name type="scientific">Eubacterium maltosivorans</name>
    <dbReference type="NCBI Taxonomy" id="2041044"/>
    <lineage>
        <taxon>Bacteria</taxon>
        <taxon>Bacillati</taxon>
        <taxon>Bacillota</taxon>
        <taxon>Clostridia</taxon>
        <taxon>Eubacteriales</taxon>
        <taxon>Eubacteriaceae</taxon>
        <taxon>Eubacterium</taxon>
    </lineage>
</organism>
<dbReference type="PROSITE" id="PS51686">
    <property type="entry name" value="SAM_MT_RSMB_NOP"/>
    <property type="match status" value="1"/>
</dbReference>
<dbReference type="RefSeq" id="WP_096919153.1">
    <property type="nucleotide sequence ID" value="NZ_CP029487.1"/>
</dbReference>
<dbReference type="InterPro" id="IPR049560">
    <property type="entry name" value="MeTrfase_RsmB-F_NOP2_cat"/>
</dbReference>
<dbReference type="InterPro" id="IPR001678">
    <property type="entry name" value="MeTrfase_RsmB-F_NOP2_dom"/>
</dbReference>
<dbReference type="AlphaFoldDB" id="A0A4P9CAV4"/>
<dbReference type="Gene3D" id="3.40.50.150">
    <property type="entry name" value="Vaccinia Virus protein VP39"/>
    <property type="match status" value="1"/>
</dbReference>
<dbReference type="EMBL" id="CP029487">
    <property type="protein sequence ID" value="QCT72603.1"/>
    <property type="molecule type" value="Genomic_DNA"/>
</dbReference>
<evidence type="ECO:0000313" key="9">
    <source>
        <dbReference type="EMBL" id="QCT72603.1"/>
    </source>
</evidence>
<reference evidence="9 10" key="1">
    <citation type="submission" date="2018-05" db="EMBL/GenBank/DDBJ databases">
        <title>Genome comparison of Eubacterium sp.</title>
        <authorList>
            <person name="Feng Y."/>
            <person name="Sanchez-Andrea I."/>
            <person name="Stams A.J.M."/>
            <person name="De Vos W.M."/>
        </authorList>
    </citation>
    <scope>NUCLEOTIDE SEQUENCE [LARGE SCALE GENOMIC DNA]</scope>
    <source>
        <strain evidence="9 10">YI</strain>
    </source>
</reference>
<evidence type="ECO:0000256" key="1">
    <source>
        <dbReference type="ARBA" id="ARBA00007494"/>
    </source>
</evidence>
<dbReference type="InterPro" id="IPR031340">
    <property type="entry name" value="RsmF_methylt_CI"/>
</dbReference>
<evidence type="ECO:0000256" key="6">
    <source>
        <dbReference type="ARBA" id="ARBA00022884"/>
    </source>
</evidence>
<comment type="caution">
    <text evidence="7">Lacks conserved residue(s) required for the propagation of feature annotation.</text>
</comment>
<dbReference type="NCBIfam" id="TIGR00446">
    <property type="entry name" value="nop2p"/>
    <property type="match status" value="1"/>
</dbReference>
<dbReference type="InterPro" id="IPR011023">
    <property type="entry name" value="Nop2p"/>
</dbReference>
<dbReference type="Proteomes" id="UP000218387">
    <property type="component" value="Chromosome"/>
</dbReference>
<dbReference type="Gene3D" id="2.30.130.60">
    <property type="match status" value="1"/>
</dbReference>
<dbReference type="CDD" id="cd02440">
    <property type="entry name" value="AdoMet_MTases"/>
    <property type="match status" value="1"/>
</dbReference>
<dbReference type="Pfam" id="PF13636">
    <property type="entry name" value="Methyltranf_PUA"/>
    <property type="match status" value="1"/>
</dbReference>
<comment type="similarity">
    <text evidence="1 7">Belongs to the class I-like SAM-binding methyltransferase superfamily. RsmB/NOP family.</text>
</comment>
<dbReference type="CDD" id="cd21147">
    <property type="entry name" value="RsmF_methylt_CTD1"/>
    <property type="match status" value="1"/>
</dbReference>
<keyword evidence="3 7" id="KW-0489">Methyltransferase</keyword>
<evidence type="ECO:0000256" key="5">
    <source>
        <dbReference type="ARBA" id="ARBA00022691"/>
    </source>
</evidence>
<evidence type="ECO:0000259" key="8">
    <source>
        <dbReference type="PROSITE" id="PS51686"/>
    </source>
</evidence>
<dbReference type="SUPFAM" id="SSF53335">
    <property type="entry name" value="S-adenosyl-L-methionine-dependent methyltransferases"/>
    <property type="match status" value="1"/>
</dbReference>
<dbReference type="InterPro" id="IPR027391">
    <property type="entry name" value="Nol1_Nop2_Fmu_2"/>
</dbReference>
<dbReference type="GO" id="GO:0008173">
    <property type="term" value="F:RNA methyltransferase activity"/>
    <property type="evidence" value="ECO:0007669"/>
    <property type="project" value="InterPro"/>
</dbReference>
<evidence type="ECO:0000256" key="4">
    <source>
        <dbReference type="ARBA" id="ARBA00022679"/>
    </source>
</evidence>
<dbReference type="InterPro" id="IPR031341">
    <property type="entry name" value="Methyltr_RsmF_N"/>
</dbReference>
<dbReference type="Pfam" id="PF01189">
    <property type="entry name" value="Methyltr_RsmB-F"/>
    <property type="match status" value="1"/>
</dbReference>
<feature type="binding site" evidence="7">
    <location>
        <position position="179"/>
    </location>
    <ligand>
        <name>S-adenosyl-L-methionine</name>
        <dbReference type="ChEBI" id="CHEBI:59789"/>
    </ligand>
</feature>
<dbReference type="InterPro" id="IPR029063">
    <property type="entry name" value="SAM-dependent_MTases_sf"/>
</dbReference>
<feature type="active site" description="Nucleophile" evidence="7">
    <location>
        <position position="232"/>
    </location>
</feature>
<keyword evidence="5 7" id="KW-0949">S-adenosyl-L-methionine</keyword>
<proteinExistence type="inferred from homology"/>